<organism evidence="1 2">
    <name type="scientific">Melia azedarach</name>
    <name type="common">Chinaberry tree</name>
    <dbReference type="NCBI Taxonomy" id="155640"/>
    <lineage>
        <taxon>Eukaryota</taxon>
        <taxon>Viridiplantae</taxon>
        <taxon>Streptophyta</taxon>
        <taxon>Embryophyta</taxon>
        <taxon>Tracheophyta</taxon>
        <taxon>Spermatophyta</taxon>
        <taxon>Magnoliopsida</taxon>
        <taxon>eudicotyledons</taxon>
        <taxon>Gunneridae</taxon>
        <taxon>Pentapetalae</taxon>
        <taxon>rosids</taxon>
        <taxon>malvids</taxon>
        <taxon>Sapindales</taxon>
        <taxon>Meliaceae</taxon>
        <taxon>Melia</taxon>
    </lineage>
</organism>
<dbReference type="EMBL" id="CM051398">
    <property type="protein sequence ID" value="KAJ4718134.1"/>
    <property type="molecule type" value="Genomic_DNA"/>
</dbReference>
<dbReference type="Proteomes" id="UP001164539">
    <property type="component" value="Chromosome 5"/>
</dbReference>
<keyword evidence="1" id="KW-0675">Receptor</keyword>
<accession>A0ACC1Y382</accession>
<reference evidence="1 2" key="1">
    <citation type="journal article" date="2023" name="Science">
        <title>Complex scaffold remodeling in plant triterpene biosynthesis.</title>
        <authorList>
            <person name="De La Pena R."/>
            <person name="Hodgson H."/>
            <person name="Liu J.C."/>
            <person name="Stephenson M.J."/>
            <person name="Martin A.C."/>
            <person name="Owen C."/>
            <person name="Harkess A."/>
            <person name="Leebens-Mack J."/>
            <person name="Jimenez L.E."/>
            <person name="Osbourn A."/>
            <person name="Sattely E.S."/>
        </authorList>
    </citation>
    <scope>NUCLEOTIDE SEQUENCE [LARGE SCALE GENOMIC DNA]</scope>
    <source>
        <strain evidence="2">cv. JPN11</strain>
        <tissue evidence="1">Leaf</tissue>
    </source>
</reference>
<gene>
    <name evidence="1" type="ORF">OWV82_009852</name>
</gene>
<keyword evidence="1" id="KW-0418">Kinase</keyword>
<protein>
    <submittedName>
        <fullName evidence="1">Receptor protein kinase</fullName>
    </submittedName>
</protein>
<comment type="caution">
    <text evidence="1">The sequence shown here is derived from an EMBL/GenBank/DDBJ whole genome shotgun (WGS) entry which is preliminary data.</text>
</comment>
<name>A0ACC1Y382_MELAZ</name>
<keyword evidence="2" id="KW-1185">Reference proteome</keyword>
<sequence>MLWQSFDYPTDTLLPGMKLEINLKTGHKWFLQSWITDASPVQGSFTLGMDPNLMNRLIVWWRGEFYSAWKLLIEGKGLEVMDPSLEESCSANDNEVLRYIHVGLLCVQDQAIDRPTMLDVIFMLKNETMSLPPPRQPAFFINLKANDQQPNLTDKLLEGHLLRDGEVLVSAFGNFRQKWGSAGFSFWELQVGIFQPPNLPGNRYLGIWYNKPADRMGWYYHIRDYHCRTDEPVWIANRNKPILDKSGSLTIDSKPAAWRIWTHTSWISRTINREGTSECTPGSNS</sequence>
<proteinExistence type="predicted"/>
<evidence type="ECO:0000313" key="2">
    <source>
        <dbReference type="Proteomes" id="UP001164539"/>
    </source>
</evidence>
<keyword evidence="1" id="KW-0808">Transferase</keyword>
<evidence type="ECO:0000313" key="1">
    <source>
        <dbReference type="EMBL" id="KAJ4718134.1"/>
    </source>
</evidence>